<keyword evidence="5" id="KW-0418">Kinase</keyword>
<organism evidence="5 6">
    <name type="scientific">Sutterella seckii</name>
    <dbReference type="NCBI Taxonomy" id="1944635"/>
    <lineage>
        <taxon>Bacteria</taxon>
        <taxon>Pseudomonadati</taxon>
        <taxon>Pseudomonadota</taxon>
        <taxon>Betaproteobacteria</taxon>
        <taxon>Burkholderiales</taxon>
        <taxon>Sutterellaceae</taxon>
        <taxon>Sutterella</taxon>
    </lineage>
</organism>
<keyword evidence="5" id="KW-0808">Transferase</keyword>
<name>A0A6I1ELH5_9BURK</name>
<dbReference type="Pfam" id="PF00512">
    <property type="entry name" value="HisKA"/>
    <property type="match status" value="1"/>
</dbReference>
<dbReference type="AlphaFoldDB" id="A0A6I1ELH5"/>
<gene>
    <name evidence="5" type="ORF">GBM95_04310</name>
</gene>
<dbReference type="PANTHER" id="PTHR43065">
    <property type="entry name" value="SENSOR HISTIDINE KINASE"/>
    <property type="match status" value="1"/>
</dbReference>
<dbReference type="GO" id="GO:0000155">
    <property type="term" value="F:phosphorelay sensor kinase activity"/>
    <property type="evidence" value="ECO:0007669"/>
    <property type="project" value="InterPro"/>
</dbReference>
<dbReference type="Gene3D" id="3.30.565.10">
    <property type="entry name" value="Histidine kinase-like ATPase, C-terminal domain"/>
    <property type="match status" value="1"/>
</dbReference>
<dbReference type="Gene3D" id="1.10.287.130">
    <property type="match status" value="1"/>
</dbReference>
<dbReference type="EC" id="2.7.13.3" evidence="2"/>
<dbReference type="PROSITE" id="PS50109">
    <property type="entry name" value="HIS_KIN"/>
    <property type="match status" value="1"/>
</dbReference>
<protein>
    <recommendedName>
        <fullName evidence="2">histidine kinase</fullName>
        <ecNumber evidence="2">2.7.13.3</ecNumber>
    </recommendedName>
</protein>
<dbReference type="Gene3D" id="3.40.190.10">
    <property type="entry name" value="Periplasmic binding protein-like II"/>
    <property type="match status" value="1"/>
</dbReference>
<dbReference type="InterPro" id="IPR036097">
    <property type="entry name" value="HisK_dim/P_sf"/>
</dbReference>
<evidence type="ECO:0000256" key="2">
    <source>
        <dbReference type="ARBA" id="ARBA00012438"/>
    </source>
</evidence>
<evidence type="ECO:0000256" key="1">
    <source>
        <dbReference type="ARBA" id="ARBA00000085"/>
    </source>
</evidence>
<dbReference type="SMART" id="SM00387">
    <property type="entry name" value="HATPase_c"/>
    <property type="match status" value="1"/>
</dbReference>
<dbReference type="InterPro" id="IPR003661">
    <property type="entry name" value="HisK_dim/P_dom"/>
</dbReference>
<dbReference type="SUPFAM" id="SSF53850">
    <property type="entry name" value="Periplasmic binding protein-like II"/>
    <property type="match status" value="1"/>
</dbReference>
<dbReference type="RefSeq" id="WP_152157955.1">
    <property type="nucleotide sequence ID" value="NZ_WEHX01000016.1"/>
</dbReference>
<comment type="catalytic activity">
    <reaction evidence="1">
        <text>ATP + protein L-histidine = ADP + protein N-phospho-L-histidine.</text>
        <dbReference type="EC" id="2.7.13.3"/>
    </reaction>
</comment>
<dbReference type="InterPro" id="IPR003594">
    <property type="entry name" value="HATPase_dom"/>
</dbReference>
<dbReference type="PRINTS" id="PR00344">
    <property type="entry name" value="BCTRLSENSOR"/>
</dbReference>
<dbReference type="SMART" id="SM00388">
    <property type="entry name" value="HisKA"/>
    <property type="match status" value="1"/>
</dbReference>
<dbReference type="PANTHER" id="PTHR43065:SF51">
    <property type="entry name" value="HISTIDINE KINASE"/>
    <property type="match status" value="1"/>
</dbReference>
<dbReference type="InterPro" id="IPR036890">
    <property type="entry name" value="HATPase_C_sf"/>
</dbReference>
<dbReference type="Pfam" id="PF12974">
    <property type="entry name" value="Phosphonate-bd"/>
    <property type="match status" value="1"/>
</dbReference>
<sequence>MIQPIVTIVAHPGADPNRAEGTAVVVRSDRFELQTLGDLRTRIVAANNPLGFTGWQIVLGEIAKFGVEEPRSFFGKVIFTGDSRSTDRIAELVIDGEADAGFLRLCAYEAFLKRHPEKIGLLRVLDRRESSLACAHSTDLFPGFTLAVTEHIAPELARRLALALFSMEPDEGGPKWAVPANFLTVDRLLQTLEVGPWEGLGQGSIMKLVERNLPWVLLTLALILGLIFHSWRSEVVARRRREKVRELMEKEMKQAEALQTMHYESTMVQLANLFAHELRQPLACASLYAEGLARQFRRGKFDPEKMAGICDKVSDETHRASEIVERVRAYAKGRGEERKHLSVEKLMQHCVHLWRTYSALDIPLVFSAPDPDAALEGNEFELEVALVNLLKNAREAVQGAKAPAVSFTGAVENDRVVIRVMDSGTPPTDEELSRLGIPASSEKAHGLGLGLSIASGLIENHGGSIAFSRGPGGIFTGLAVTVTFPLLPGESVEK</sequence>
<evidence type="ECO:0000313" key="6">
    <source>
        <dbReference type="Proteomes" id="UP000430564"/>
    </source>
</evidence>
<dbReference type="CDD" id="cd00082">
    <property type="entry name" value="HisKA"/>
    <property type="match status" value="1"/>
</dbReference>
<keyword evidence="3" id="KW-0597">Phosphoprotein</keyword>
<dbReference type="Proteomes" id="UP000430564">
    <property type="component" value="Unassembled WGS sequence"/>
</dbReference>
<feature type="domain" description="Histidine kinase" evidence="4">
    <location>
        <begin position="273"/>
        <end position="488"/>
    </location>
</feature>
<dbReference type="EMBL" id="WEHX01000016">
    <property type="protein sequence ID" value="KAB7661703.1"/>
    <property type="molecule type" value="Genomic_DNA"/>
</dbReference>
<dbReference type="SUPFAM" id="SSF55874">
    <property type="entry name" value="ATPase domain of HSP90 chaperone/DNA topoisomerase II/histidine kinase"/>
    <property type="match status" value="1"/>
</dbReference>
<proteinExistence type="predicted"/>
<evidence type="ECO:0000313" key="5">
    <source>
        <dbReference type="EMBL" id="KAB7661703.1"/>
    </source>
</evidence>
<dbReference type="OrthoDB" id="8559580at2"/>
<comment type="caution">
    <text evidence="5">The sequence shown here is derived from an EMBL/GenBank/DDBJ whole genome shotgun (WGS) entry which is preliminary data.</text>
</comment>
<dbReference type="Pfam" id="PF02518">
    <property type="entry name" value="HATPase_c"/>
    <property type="match status" value="1"/>
</dbReference>
<dbReference type="SUPFAM" id="SSF47384">
    <property type="entry name" value="Homodimeric domain of signal transducing histidine kinase"/>
    <property type="match status" value="1"/>
</dbReference>
<accession>A0A6I1ELH5</accession>
<evidence type="ECO:0000259" key="4">
    <source>
        <dbReference type="PROSITE" id="PS50109"/>
    </source>
</evidence>
<dbReference type="CDD" id="cd00075">
    <property type="entry name" value="HATPase"/>
    <property type="match status" value="1"/>
</dbReference>
<reference evidence="5 6" key="1">
    <citation type="submission" date="2019-10" db="EMBL/GenBank/DDBJ databases">
        <title>Genome diversity of Sutterella seckii.</title>
        <authorList>
            <person name="Chaplin A.V."/>
            <person name="Sokolova S.R."/>
            <person name="Mosin K.A."/>
            <person name="Ivanova E.L."/>
            <person name="Kochetkova T.O."/>
            <person name="Goltsov A.Y."/>
            <person name="Trofimov D.Y."/>
            <person name="Efimov B.A."/>
        </authorList>
    </citation>
    <scope>NUCLEOTIDE SEQUENCE [LARGE SCALE GENOMIC DNA]</scope>
    <source>
        <strain evidence="5 6">ASD393</strain>
    </source>
</reference>
<dbReference type="InterPro" id="IPR005467">
    <property type="entry name" value="His_kinase_dom"/>
</dbReference>
<dbReference type="InterPro" id="IPR004358">
    <property type="entry name" value="Sig_transdc_His_kin-like_C"/>
</dbReference>
<evidence type="ECO:0000256" key="3">
    <source>
        <dbReference type="ARBA" id="ARBA00022553"/>
    </source>
</evidence>